<organism evidence="2 3">
    <name type="scientific">Pocillopora damicornis</name>
    <name type="common">Cauliflower coral</name>
    <name type="synonym">Millepora damicornis</name>
    <dbReference type="NCBI Taxonomy" id="46731"/>
    <lineage>
        <taxon>Eukaryota</taxon>
        <taxon>Metazoa</taxon>
        <taxon>Cnidaria</taxon>
        <taxon>Anthozoa</taxon>
        <taxon>Hexacorallia</taxon>
        <taxon>Scleractinia</taxon>
        <taxon>Astrocoeniina</taxon>
        <taxon>Pocilloporidae</taxon>
        <taxon>Pocillopora</taxon>
    </lineage>
</organism>
<gene>
    <name evidence="2" type="ORF">pdam_00011110</name>
</gene>
<evidence type="ECO:0008006" key="4">
    <source>
        <dbReference type="Google" id="ProtNLM"/>
    </source>
</evidence>
<comment type="caution">
    <text evidence="2">The sequence shown here is derived from an EMBL/GenBank/DDBJ whole genome shotgun (WGS) entry which is preliminary data.</text>
</comment>
<protein>
    <recommendedName>
        <fullName evidence="4">Transmembrane protein</fullName>
    </recommendedName>
</protein>
<proteinExistence type="predicted"/>
<keyword evidence="3" id="KW-1185">Reference proteome</keyword>
<dbReference type="Proteomes" id="UP000275408">
    <property type="component" value="Unassembled WGS sequence"/>
</dbReference>
<dbReference type="OrthoDB" id="1470350at2759"/>
<keyword evidence="1" id="KW-0472">Membrane</keyword>
<accession>A0A3M6U417</accession>
<evidence type="ECO:0000256" key="1">
    <source>
        <dbReference type="SAM" id="Phobius"/>
    </source>
</evidence>
<dbReference type="AlphaFoldDB" id="A0A3M6U417"/>
<keyword evidence="1" id="KW-1133">Transmembrane helix</keyword>
<reference evidence="2 3" key="1">
    <citation type="journal article" date="2018" name="Sci. Rep.">
        <title>Comparative analysis of the Pocillopora damicornis genome highlights role of immune system in coral evolution.</title>
        <authorList>
            <person name="Cunning R."/>
            <person name="Bay R.A."/>
            <person name="Gillette P."/>
            <person name="Baker A.C."/>
            <person name="Traylor-Knowles N."/>
        </authorList>
    </citation>
    <scope>NUCLEOTIDE SEQUENCE [LARGE SCALE GENOMIC DNA]</scope>
    <source>
        <strain evidence="2">RSMAS</strain>
        <tissue evidence="2">Whole animal</tissue>
    </source>
</reference>
<sequence length="80" mass="9119">MFVVLEWPSLSWTPLSFLLSVFAIAVFSIAVSFIFVLGRAYSQVRNFDGPPCHLIKGHLEQIFLANDLFDVALHYEEDTK</sequence>
<dbReference type="EMBL" id="RCHS01002293">
    <property type="protein sequence ID" value="RMX48309.1"/>
    <property type="molecule type" value="Genomic_DNA"/>
</dbReference>
<keyword evidence="1" id="KW-0812">Transmembrane</keyword>
<feature type="transmembrane region" description="Helical" evidence="1">
    <location>
        <begin position="15"/>
        <end position="37"/>
    </location>
</feature>
<evidence type="ECO:0000313" key="3">
    <source>
        <dbReference type="Proteomes" id="UP000275408"/>
    </source>
</evidence>
<name>A0A3M6U417_POCDA</name>
<evidence type="ECO:0000313" key="2">
    <source>
        <dbReference type="EMBL" id="RMX48309.1"/>
    </source>
</evidence>